<dbReference type="RefSeq" id="XP_015265384.1">
    <property type="nucleotide sequence ID" value="XM_015409898.1"/>
</dbReference>
<name>A0ABM1JV97_GEKJA</name>
<dbReference type="Pfam" id="PF23727">
    <property type="entry name" value="Beta-prop_FAM234A_B"/>
    <property type="match status" value="1"/>
</dbReference>
<evidence type="ECO:0000256" key="2">
    <source>
        <dbReference type="ARBA" id="ARBA00022692"/>
    </source>
</evidence>
<organism evidence="8 9">
    <name type="scientific">Gekko japonicus</name>
    <name type="common">Schlegel's Japanese gecko</name>
    <dbReference type="NCBI Taxonomy" id="146911"/>
    <lineage>
        <taxon>Eukaryota</taxon>
        <taxon>Metazoa</taxon>
        <taxon>Chordata</taxon>
        <taxon>Craniata</taxon>
        <taxon>Vertebrata</taxon>
        <taxon>Euteleostomi</taxon>
        <taxon>Lepidosauria</taxon>
        <taxon>Squamata</taxon>
        <taxon>Bifurcata</taxon>
        <taxon>Gekkota</taxon>
        <taxon>Gekkonidae</taxon>
        <taxon>Gekkoninae</taxon>
        <taxon>Gekko</taxon>
    </lineage>
</organism>
<proteinExistence type="inferred from homology"/>
<evidence type="ECO:0000256" key="4">
    <source>
        <dbReference type="ARBA" id="ARBA00023136"/>
    </source>
</evidence>
<comment type="subcellular location">
    <subcellularLocation>
        <location evidence="1">Membrane</location>
        <topology evidence="1">Single-pass membrane protein</topology>
    </subcellularLocation>
</comment>
<keyword evidence="3" id="KW-1133">Transmembrane helix</keyword>
<evidence type="ECO:0000256" key="3">
    <source>
        <dbReference type="ARBA" id="ARBA00022989"/>
    </source>
</evidence>
<feature type="compositionally biased region" description="Low complexity" evidence="6">
    <location>
        <begin position="29"/>
        <end position="45"/>
    </location>
</feature>
<keyword evidence="2" id="KW-0812">Transmembrane</keyword>
<evidence type="ECO:0000256" key="6">
    <source>
        <dbReference type="SAM" id="MobiDB-lite"/>
    </source>
</evidence>
<sequence length="472" mass="50908">FAAAYKALEVRDVDQDRVQDILFAFRASDGSRSSSSNSSTSRSCSGEGLPSPCAFIAAVSGTNGSTLWEEPVAEDLQFMDCSFQYGGSQGCLVLGKPASLAAVDLKTGKTVWRVTAGLATNATVLSPLLTVPDVDGDGVPDLLLFAAAGEEVRSGFYSGKSGEEVGSGGSLRLPGRRGHLMQVTATGAHYVLFYTANTLYGYSLKELYTMASGSEGHGETSLKEDPQWQTAMDEATHRVTLLSSGEIRRVMKVLGRSGTDILLVRSTTLELLDGQRLGSRWASDVMPPIQSEPVLGSFAPDEVAIVVESRGAPGRKKILIVESSSGDIKWELDLLSGAGAPTPATLPTADHRSLFFFWGDYQPGSNGTESEGPPQNLYLFHSSFPNMILWMNNSTEAIVVFQAVLFERSRHACYVLLTGPETGSGPGLVVLSKRKLKEDIAGSHVIWLNQVAQDTDQNIRDRFLRMRYHSPR</sequence>
<dbReference type="GeneID" id="107109301"/>
<comment type="similarity">
    <text evidence="5">Belongs to the FAM234 family.</text>
</comment>
<reference evidence="9" key="1">
    <citation type="submission" date="2025-08" db="UniProtKB">
        <authorList>
            <consortium name="RefSeq"/>
        </authorList>
    </citation>
    <scope>IDENTIFICATION</scope>
</reference>
<keyword evidence="8" id="KW-1185">Reference proteome</keyword>
<dbReference type="PANTHER" id="PTHR21419:SF7">
    <property type="entry name" value="PROTEIN FAM234A"/>
    <property type="match status" value="1"/>
</dbReference>
<dbReference type="PANTHER" id="PTHR21419">
    <property type="match status" value="1"/>
</dbReference>
<evidence type="ECO:0000256" key="1">
    <source>
        <dbReference type="ARBA" id="ARBA00004167"/>
    </source>
</evidence>
<dbReference type="InterPro" id="IPR011047">
    <property type="entry name" value="Quinoprotein_ADH-like_sf"/>
</dbReference>
<evidence type="ECO:0000259" key="7">
    <source>
        <dbReference type="Pfam" id="PF23727"/>
    </source>
</evidence>
<evidence type="ECO:0000313" key="9">
    <source>
        <dbReference type="RefSeq" id="XP_015265384.1"/>
    </source>
</evidence>
<evidence type="ECO:0000313" key="8">
    <source>
        <dbReference type="Proteomes" id="UP000694871"/>
    </source>
</evidence>
<feature type="domain" description="FAM234A/B beta-propeller" evidence="7">
    <location>
        <begin position="2"/>
        <end position="469"/>
    </location>
</feature>
<keyword evidence="4" id="KW-0472">Membrane</keyword>
<dbReference type="InterPro" id="IPR015943">
    <property type="entry name" value="WD40/YVTN_repeat-like_dom_sf"/>
</dbReference>
<dbReference type="Gene3D" id="2.130.10.10">
    <property type="entry name" value="YVTN repeat-like/Quinoprotein amine dehydrogenase"/>
    <property type="match status" value="1"/>
</dbReference>
<accession>A0ABM1JV97</accession>
<dbReference type="InterPro" id="IPR055409">
    <property type="entry name" value="Beta-prop_FAM234A_B"/>
</dbReference>
<protein>
    <submittedName>
        <fullName evidence="9">Protein ITFG3</fullName>
    </submittedName>
</protein>
<dbReference type="SUPFAM" id="SSF50998">
    <property type="entry name" value="Quinoprotein alcohol dehydrogenase-like"/>
    <property type="match status" value="1"/>
</dbReference>
<dbReference type="InterPro" id="IPR045232">
    <property type="entry name" value="FAM234"/>
</dbReference>
<feature type="non-terminal residue" evidence="9">
    <location>
        <position position="1"/>
    </location>
</feature>
<gene>
    <name evidence="9" type="primary">FAM234A</name>
</gene>
<feature type="region of interest" description="Disordered" evidence="6">
    <location>
        <begin position="29"/>
        <end position="48"/>
    </location>
</feature>
<dbReference type="Proteomes" id="UP000694871">
    <property type="component" value="Unplaced"/>
</dbReference>
<evidence type="ECO:0000256" key="5">
    <source>
        <dbReference type="ARBA" id="ARBA00025791"/>
    </source>
</evidence>